<comment type="caution">
    <text evidence="1">The sequence shown here is derived from an EMBL/GenBank/DDBJ whole genome shotgun (WGS) entry which is preliminary data.</text>
</comment>
<gene>
    <name evidence="1" type="ORF">QP792_04955</name>
</gene>
<evidence type="ECO:0000313" key="2">
    <source>
        <dbReference type="Proteomes" id="UP001240589"/>
    </source>
</evidence>
<dbReference type="Proteomes" id="UP001240589">
    <property type="component" value="Unassembled WGS sequence"/>
</dbReference>
<accession>A0AAW6ZHV8</accession>
<proteinExistence type="predicted"/>
<organism evidence="1 2">
    <name type="scientific">Neisseria mucosa</name>
    <dbReference type="NCBI Taxonomy" id="488"/>
    <lineage>
        <taxon>Bacteria</taxon>
        <taxon>Pseudomonadati</taxon>
        <taxon>Pseudomonadota</taxon>
        <taxon>Betaproteobacteria</taxon>
        <taxon>Neisseriales</taxon>
        <taxon>Neisseriaceae</taxon>
        <taxon>Neisseria</taxon>
    </lineage>
</organism>
<dbReference type="AlphaFoldDB" id="A0AAW6ZHV8"/>
<reference evidence="1" key="1">
    <citation type="submission" date="2023-05" db="EMBL/GenBank/DDBJ databases">
        <title>Genomic Catalog of Human Bladder Bacteria.</title>
        <authorList>
            <person name="Du J."/>
        </authorList>
    </citation>
    <scope>NUCLEOTIDE SEQUENCE</scope>
    <source>
        <strain evidence="1">UMB7974B</strain>
    </source>
</reference>
<name>A0AAW6ZHV8_NEIMU</name>
<evidence type="ECO:0000313" key="1">
    <source>
        <dbReference type="EMBL" id="MDK8361553.1"/>
    </source>
</evidence>
<dbReference type="EMBL" id="JASPBL010000019">
    <property type="protein sequence ID" value="MDK8361553.1"/>
    <property type="molecule type" value="Genomic_DNA"/>
</dbReference>
<dbReference type="InterPro" id="IPR019722">
    <property type="entry name" value="HI_0552_fam"/>
</dbReference>
<dbReference type="Pfam" id="PF10786">
    <property type="entry name" value="HI_0552"/>
    <property type="match status" value="1"/>
</dbReference>
<protein>
    <submittedName>
        <fullName evidence="1">HI_0552 family protein</fullName>
    </submittedName>
</protein>
<sequence length="114" mass="12505">MPRQTIMLTPQSCDLFQRPFFQFAQIRQYQPETEAQTKQGRLQSRVASVAHVGFTGSLTTGRGLCPPHIERWCNGWQRDLASRNPAPPAASVRSLPQCAAVSGSKLPPSAVKAT</sequence>